<evidence type="ECO:0000256" key="2">
    <source>
        <dbReference type="ARBA" id="ARBA00022676"/>
    </source>
</evidence>
<dbReference type="InterPro" id="IPR043472">
    <property type="entry name" value="Macro_dom-like"/>
</dbReference>
<dbReference type="InterPro" id="IPR002589">
    <property type="entry name" value="Macro_dom"/>
</dbReference>
<dbReference type="InterPro" id="IPR052056">
    <property type="entry name" value="Mono-ARTD/PARP"/>
</dbReference>
<evidence type="ECO:0000256" key="5">
    <source>
        <dbReference type="ARBA" id="ARBA00023242"/>
    </source>
</evidence>
<accession>A0A6S7J875</accession>
<dbReference type="GO" id="GO:0003714">
    <property type="term" value="F:transcription corepressor activity"/>
    <property type="evidence" value="ECO:0007669"/>
    <property type="project" value="TreeGrafter"/>
</dbReference>
<feature type="non-terminal residue" evidence="6">
    <location>
        <position position="470"/>
    </location>
</feature>
<protein>
    <submittedName>
        <fullName evidence="6">Uncharacterized protein</fullName>
    </submittedName>
</protein>
<dbReference type="AlphaFoldDB" id="A0A6S7J875"/>
<dbReference type="EMBL" id="CACRXK020015379">
    <property type="protein sequence ID" value="CAB4028295.1"/>
    <property type="molecule type" value="Genomic_DNA"/>
</dbReference>
<dbReference type="Gene3D" id="3.40.220.10">
    <property type="entry name" value="Leucine Aminopeptidase, subunit E, domain 1"/>
    <property type="match status" value="2"/>
</dbReference>
<dbReference type="GO" id="GO:0010629">
    <property type="term" value="P:negative regulation of gene expression"/>
    <property type="evidence" value="ECO:0007669"/>
    <property type="project" value="TreeGrafter"/>
</dbReference>
<gene>
    <name evidence="6" type="ORF">PACLA_8A031974</name>
</gene>
<keyword evidence="3" id="KW-0808">Transferase</keyword>
<dbReference type="OrthoDB" id="5989590at2759"/>
<dbReference type="PANTHER" id="PTHR14453">
    <property type="entry name" value="PARP/ZINC FINGER CCCH TYPE DOMAIN CONTAINING PROTEIN"/>
    <property type="match status" value="1"/>
</dbReference>
<evidence type="ECO:0000313" key="6">
    <source>
        <dbReference type="EMBL" id="CAB4028295.1"/>
    </source>
</evidence>
<dbReference type="GO" id="GO:0005737">
    <property type="term" value="C:cytoplasm"/>
    <property type="evidence" value="ECO:0007669"/>
    <property type="project" value="TreeGrafter"/>
</dbReference>
<dbReference type="PROSITE" id="PS51154">
    <property type="entry name" value="MACRO"/>
    <property type="match status" value="1"/>
</dbReference>
<dbReference type="Gene3D" id="3.30.720.50">
    <property type="match status" value="1"/>
</dbReference>
<dbReference type="PANTHER" id="PTHR14453:SF67">
    <property type="entry name" value="POLY [ADP-RIBOSE] POLYMERASE"/>
    <property type="match status" value="1"/>
</dbReference>
<keyword evidence="5" id="KW-0539">Nucleus</keyword>
<keyword evidence="2" id="KW-0328">Glycosyltransferase</keyword>
<dbReference type="InterPro" id="IPR037197">
    <property type="entry name" value="WWE_dom_sf"/>
</dbReference>
<keyword evidence="7" id="KW-1185">Reference proteome</keyword>
<comment type="subcellular location">
    <subcellularLocation>
        <location evidence="1">Nucleus</location>
    </subcellularLocation>
</comment>
<dbReference type="GO" id="GO:0016757">
    <property type="term" value="F:glycosyltransferase activity"/>
    <property type="evidence" value="ECO:0007669"/>
    <property type="project" value="UniProtKB-KW"/>
</dbReference>
<dbReference type="Proteomes" id="UP001152795">
    <property type="component" value="Unassembled WGS sequence"/>
</dbReference>
<dbReference type="SUPFAM" id="SSF52949">
    <property type="entry name" value="Macro domain-like"/>
    <property type="match status" value="2"/>
</dbReference>
<evidence type="ECO:0000256" key="3">
    <source>
        <dbReference type="ARBA" id="ARBA00022679"/>
    </source>
</evidence>
<dbReference type="SUPFAM" id="SSF117839">
    <property type="entry name" value="WWE domain"/>
    <property type="match status" value="1"/>
</dbReference>
<keyword evidence="4" id="KW-0520">NAD</keyword>
<comment type="caution">
    <text evidence="6">The sequence shown here is derived from an EMBL/GenBank/DDBJ whole genome shotgun (WGS) entry which is preliminary data.</text>
</comment>
<name>A0A6S7J875_PARCT</name>
<sequence length="470" mass="52660">FLRRLVRKILEKCHELGAYSLAIPMIGAGQHGYSEKVVLQIIREVVNQFSNSKGSQITLKDIRVIVFQSKPDRRQSVPLPIRPGISTPSLSHPSERNTEASSTEIAFALVRIYLCGGNLTQYEADAFMNLSSTNVKVSTTTSLKPPPGTVLVIKAHGGVNVKYYVHCVPVSFDISGLERAIKASLEAAKFFALNNIVISATGITSLNPAANECANAILNASKIFSKANFMMDIKVVVFDVNMMRIFKNAFEENAKEQKTSATIHDIDQAASLEDAEIMQQLPLKKVFNIGVKEQVIFRVVGVRDNVNKSIEKIEGYSNRFKVTKYVTDEKMVYRLWKHISEMETLSKGYDVFITLSAEKVSIEGMADQVFECKDALIDFLNKHDEKEREMRRLREMSESVQWLYTDVNGTVLFDEILNGMVESKFRDGNNKITFPGTGNTYEVDSDKMVIQETHTGRTASLARKQIGKMS</sequence>
<feature type="non-terminal residue" evidence="6">
    <location>
        <position position="1"/>
    </location>
</feature>
<reference evidence="6" key="1">
    <citation type="submission" date="2020-04" db="EMBL/GenBank/DDBJ databases">
        <authorList>
            <person name="Alioto T."/>
            <person name="Alioto T."/>
            <person name="Gomez Garrido J."/>
        </authorList>
    </citation>
    <scope>NUCLEOTIDE SEQUENCE</scope>
    <source>
        <strain evidence="6">A484AB</strain>
    </source>
</reference>
<evidence type="ECO:0000256" key="1">
    <source>
        <dbReference type="ARBA" id="ARBA00004123"/>
    </source>
</evidence>
<evidence type="ECO:0000256" key="4">
    <source>
        <dbReference type="ARBA" id="ARBA00023027"/>
    </source>
</evidence>
<organism evidence="6 7">
    <name type="scientific">Paramuricea clavata</name>
    <name type="common">Red gorgonian</name>
    <name type="synonym">Violescent sea-whip</name>
    <dbReference type="NCBI Taxonomy" id="317549"/>
    <lineage>
        <taxon>Eukaryota</taxon>
        <taxon>Metazoa</taxon>
        <taxon>Cnidaria</taxon>
        <taxon>Anthozoa</taxon>
        <taxon>Octocorallia</taxon>
        <taxon>Malacalcyonacea</taxon>
        <taxon>Plexauridae</taxon>
        <taxon>Paramuricea</taxon>
    </lineage>
</organism>
<proteinExistence type="predicted"/>
<dbReference type="GO" id="GO:0005634">
    <property type="term" value="C:nucleus"/>
    <property type="evidence" value="ECO:0007669"/>
    <property type="project" value="UniProtKB-SubCell"/>
</dbReference>
<evidence type="ECO:0000313" key="7">
    <source>
        <dbReference type="Proteomes" id="UP001152795"/>
    </source>
</evidence>